<feature type="transmembrane region" description="Helical" evidence="8">
    <location>
        <begin position="332"/>
        <end position="350"/>
    </location>
</feature>
<dbReference type="CDD" id="cd06186">
    <property type="entry name" value="NOX_Duox_like_FAD_NADP"/>
    <property type="match status" value="1"/>
</dbReference>
<feature type="domain" description="FAD-binding FR-type" evidence="9">
    <location>
        <begin position="370"/>
        <end position="499"/>
    </location>
</feature>
<dbReference type="InterPro" id="IPR013112">
    <property type="entry name" value="FAD-bd_8"/>
</dbReference>
<keyword evidence="5" id="KW-0406">Ion transport</keyword>
<evidence type="ECO:0000256" key="2">
    <source>
        <dbReference type="ARBA" id="ARBA00022448"/>
    </source>
</evidence>
<evidence type="ECO:0000256" key="4">
    <source>
        <dbReference type="ARBA" id="ARBA00022989"/>
    </source>
</evidence>
<keyword evidence="3 8" id="KW-0812">Transmembrane</keyword>
<dbReference type="eggNOG" id="KOG0039">
    <property type="taxonomic scope" value="Eukaryota"/>
</dbReference>
<dbReference type="RefSeq" id="XP_008087369.1">
    <property type="nucleotide sequence ID" value="XM_008089178.1"/>
</dbReference>
<sequence>MNTSTAVGGQPVSVEDGFHFALTRSTNFSGTELSGDEQWERRKKIVAGVFFNRRFVPTYHLVILGVVFLLSVAHWWAWSNKRRSRKRHNRRREAVYNKKIENSRSDQASPGSSFSTANPLDISPSSSSSSTTDELSRPSPKEQDNEETPLLGGSQSRTASGMIRTSLFSLRAAAMYQPRPIPALNKVLPANGASLAVLAFIGLNIFYTFYRIRLEIQDWFVLADRAGMLFAVNLPYLYVLGAKNQPLKILTGRSYESLNLFHRRLGEVLCLQALLHGVGMMVSWYLLIRPNGFGLVRFLTERLIIYGLVAFFAYELLYLTSLASFRQRWYELFLGSHIILQIVALLFLYLHHPTGRPYVLASLAVYLIDRLVYRLALKRTTLEAYATIMEDDETVKLSASIRLAPSGYCSKLFGKHIKHGWEATDHVFVTVSALAPHHRLQAHPFTILSRAPTSNEDEAQLVLLIRARDGFSADLLMRARSHRKMAIQIDGPYGSDHARSVLEHSDLAILIAGGSGIAVLWPLVHYLLDNAACEDVENASPTYLNRPKIVIVWVIHKGEHIEWLGREVLADAENRGVEIIIPRATEEVGRPDLQDIIQQIVSADAAGSHKKQSIGVVASGPDSMGRQVRNTCSGMVRKGVDIDVTVEKFGW</sequence>
<feature type="transmembrane region" description="Helical" evidence="8">
    <location>
        <begin position="303"/>
        <end position="325"/>
    </location>
</feature>
<feature type="compositionally biased region" description="Basic and acidic residues" evidence="7">
    <location>
        <begin position="92"/>
        <end position="104"/>
    </location>
</feature>
<dbReference type="Pfam" id="PF08022">
    <property type="entry name" value="FAD_binding_8"/>
    <property type="match status" value="1"/>
</dbReference>
<evidence type="ECO:0000313" key="11">
    <source>
        <dbReference type="Proteomes" id="UP000016922"/>
    </source>
</evidence>
<dbReference type="Proteomes" id="UP000016922">
    <property type="component" value="Unassembled WGS sequence"/>
</dbReference>
<dbReference type="Gene3D" id="3.40.50.80">
    <property type="entry name" value="Nucleotide-binding domain of ferredoxin-NADP reductase (FNR) module"/>
    <property type="match status" value="2"/>
</dbReference>
<dbReference type="AlphaFoldDB" id="S3CJS2"/>
<dbReference type="OrthoDB" id="17725at2759"/>
<feature type="compositionally biased region" description="Basic and acidic residues" evidence="7">
    <location>
        <begin position="134"/>
        <end position="143"/>
    </location>
</feature>
<keyword evidence="6 8" id="KW-0472">Membrane</keyword>
<dbReference type="GO" id="GO:0015677">
    <property type="term" value="P:copper ion import"/>
    <property type="evidence" value="ECO:0007669"/>
    <property type="project" value="TreeGrafter"/>
</dbReference>
<evidence type="ECO:0000256" key="5">
    <source>
        <dbReference type="ARBA" id="ARBA00023065"/>
    </source>
</evidence>
<evidence type="ECO:0000313" key="10">
    <source>
        <dbReference type="EMBL" id="EPE26050.1"/>
    </source>
</evidence>
<name>S3CJS2_GLAL2</name>
<feature type="transmembrane region" description="Helical" evidence="8">
    <location>
        <begin position="268"/>
        <end position="288"/>
    </location>
</feature>
<dbReference type="PROSITE" id="PS51384">
    <property type="entry name" value="FAD_FR"/>
    <property type="match status" value="1"/>
</dbReference>
<feature type="transmembrane region" description="Helical" evidence="8">
    <location>
        <begin position="219"/>
        <end position="239"/>
    </location>
</feature>
<dbReference type="GeneID" id="19461020"/>
<dbReference type="GO" id="GO:0006879">
    <property type="term" value="P:intracellular iron ion homeostasis"/>
    <property type="evidence" value="ECO:0007669"/>
    <property type="project" value="TreeGrafter"/>
</dbReference>
<dbReference type="SUPFAM" id="SSF52343">
    <property type="entry name" value="Ferredoxin reductase-like, C-terminal NADP-linked domain"/>
    <property type="match status" value="1"/>
</dbReference>
<evidence type="ECO:0000256" key="6">
    <source>
        <dbReference type="ARBA" id="ARBA00023136"/>
    </source>
</evidence>
<dbReference type="PANTHER" id="PTHR32361:SF28">
    <property type="entry name" value="FRP1P"/>
    <property type="match status" value="1"/>
</dbReference>
<evidence type="ECO:0000256" key="1">
    <source>
        <dbReference type="ARBA" id="ARBA00004141"/>
    </source>
</evidence>
<dbReference type="GO" id="GO:0000293">
    <property type="term" value="F:ferric-chelate reductase activity"/>
    <property type="evidence" value="ECO:0007669"/>
    <property type="project" value="TreeGrafter"/>
</dbReference>
<dbReference type="GO" id="GO:0005886">
    <property type="term" value="C:plasma membrane"/>
    <property type="evidence" value="ECO:0007669"/>
    <property type="project" value="TreeGrafter"/>
</dbReference>
<accession>S3CJS2</accession>
<dbReference type="Pfam" id="PF01794">
    <property type="entry name" value="Ferric_reduct"/>
    <property type="match status" value="1"/>
</dbReference>
<dbReference type="EMBL" id="KE145371">
    <property type="protein sequence ID" value="EPE26050.1"/>
    <property type="molecule type" value="Genomic_DNA"/>
</dbReference>
<keyword evidence="2" id="KW-0813">Transport</keyword>
<evidence type="ECO:0000256" key="7">
    <source>
        <dbReference type="SAM" id="MobiDB-lite"/>
    </source>
</evidence>
<feature type="region of interest" description="Disordered" evidence="7">
    <location>
        <begin position="87"/>
        <end position="157"/>
    </location>
</feature>
<dbReference type="InterPro" id="IPR017927">
    <property type="entry name" value="FAD-bd_FR_type"/>
</dbReference>
<gene>
    <name evidence="10" type="ORF">GLAREA_01962</name>
</gene>
<comment type="subcellular location">
    <subcellularLocation>
        <location evidence="1">Membrane</location>
        <topology evidence="1">Multi-pass membrane protein</topology>
    </subcellularLocation>
</comment>
<dbReference type="InterPro" id="IPR051410">
    <property type="entry name" value="Ferric/Cupric_Reductase"/>
</dbReference>
<dbReference type="GO" id="GO:0006826">
    <property type="term" value="P:iron ion transport"/>
    <property type="evidence" value="ECO:0007669"/>
    <property type="project" value="TreeGrafter"/>
</dbReference>
<dbReference type="PANTHER" id="PTHR32361">
    <property type="entry name" value="FERRIC/CUPRIC REDUCTASE TRANSMEMBRANE COMPONENT"/>
    <property type="match status" value="1"/>
</dbReference>
<dbReference type="KEGG" id="glz:GLAREA_01962"/>
<dbReference type="InterPro" id="IPR039261">
    <property type="entry name" value="FNR_nucleotide-bd"/>
</dbReference>
<feature type="transmembrane region" description="Helical" evidence="8">
    <location>
        <begin position="59"/>
        <end position="78"/>
    </location>
</feature>
<dbReference type="InterPro" id="IPR013130">
    <property type="entry name" value="Fe3_Rdtase_TM_dom"/>
</dbReference>
<evidence type="ECO:0000259" key="9">
    <source>
        <dbReference type="PROSITE" id="PS51384"/>
    </source>
</evidence>
<dbReference type="SFLD" id="SFLDS00052">
    <property type="entry name" value="Ferric_Reductase_Domain"/>
    <property type="match status" value="1"/>
</dbReference>
<dbReference type="SFLD" id="SFLDG01168">
    <property type="entry name" value="Ferric_reductase_subgroup_(FRE"/>
    <property type="match status" value="1"/>
</dbReference>
<feature type="compositionally biased region" description="Polar residues" evidence="7">
    <location>
        <begin position="105"/>
        <end position="118"/>
    </location>
</feature>
<proteinExistence type="predicted"/>
<feature type="transmembrane region" description="Helical" evidence="8">
    <location>
        <begin position="187"/>
        <end position="207"/>
    </location>
</feature>
<reference evidence="10 11" key="1">
    <citation type="journal article" date="2013" name="BMC Genomics">
        <title>Genomics-driven discovery of the pneumocandin biosynthetic gene cluster in the fungus Glarea lozoyensis.</title>
        <authorList>
            <person name="Chen L."/>
            <person name="Yue Q."/>
            <person name="Zhang X."/>
            <person name="Xiang M."/>
            <person name="Wang C."/>
            <person name="Li S."/>
            <person name="Che Y."/>
            <person name="Ortiz-Lopez F.J."/>
            <person name="Bills G.F."/>
            <person name="Liu X."/>
            <person name="An Z."/>
        </authorList>
    </citation>
    <scope>NUCLEOTIDE SEQUENCE [LARGE SCALE GENOMIC DNA]</scope>
    <source>
        <strain evidence="11">ATCC 20868 / MF5171</strain>
    </source>
</reference>
<dbReference type="OMA" id="HPFTIFS"/>
<keyword evidence="11" id="KW-1185">Reference proteome</keyword>
<dbReference type="HOGENOM" id="CLU_010365_5_1_1"/>
<evidence type="ECO:0000256" key="8">
    <source>
        <dbReference type="SAM" id="Phobius"/>
    </source>
</evidence>
<keyword evidence="4 8" id="KW-1133">Transmembrane helix</keyword>
<organism evidence="10 11">
    <name type="scientific">Glarea lozoyensis (strain ATCC 20868 / MF5171)</name>
    <dbReference type="NCBI Taxonomy" id="1116229"/>
    <lineage>
        <taxon>Eukaryota</taxon>
        <taxon>Fungi</taxon>
        <taxon>Dikarya</taxon>
        <taxon>Ascomycota</taxon>
        <taxon>Pezizomycotina</taxon>
        <taxon>Leotiomycetes</taxon>
        <taxon>Helotiales</taxon>
        <taxon>Helotiaceae</taxon>
        <taxon>Glarea</taxon>
    </lineage>
</organism>
<protein>
    <submittedName>
        <fullName evidence="10">Ferredoxin reductase-like, C-terminal NADP-linked</fullName>
    </submittedName>
</protein>
<evidence type="ECO:0000256" key="3">
    <source>
        <dbReference type="ARBA" id="ARBA00022692"/>
    </source>
</evidence>